<gene>
    <name evidence="5" type="ORF">K4A83_14225</name>
</gene>
<reference evidence="5 6" key="1">
    <citation type="submission" date="2021-08" db="EMBL/GenBank/DDBJ databases">
        <title>Draft genome sequence of Spirulina subsalsa with high tolerance to salinity and hype-accumulation of phycocyanin.</title>
        <authorList>
            <person name="Pei H."/>
            <person name="Jiang L."/>
        </authorList>
    </citation>
    <scope>NUCLEOTIDE SEQUENCE [LARGE SCALE GENOMIC DNA]</scope>
    <source>
        <strain evidence="5 6">FACHB-351</strain>
    </source>
</reference>
<dbReference type="PANTHER" id="PTHR45138:SF9">
    <property type="entry name" value="DIGUANYLATE CYCLASE DGCM-RELATED"/>
    <property type="match status" value="1"/>
</dbReference>
<accession>A0ABT3L8X8</accession>
<keyword evidence="6" id="KW-1185">Reference proteome</keyword>
<dbReference type="EMBL" id="JAIHOM010000070">
    <property type="protein sequence ID" value="MCW6037420.1"/>
    <property type="molecule type" value="Genomic_DNA"/>
</dbReference>
<evidence type="ECO:0000259" key="2">
    <source>
        <dbReference type="PROSITE" id="PS50110"/>
    </source>
</evidence>
<dbReference type="InterPro" id="IPR035965">
    <property type="entry name" value="PAS-like_dom_sf"/>
</dbReference>
<dbReference type="SMART" id="SM00267">
    <property type="entry name" value="GGDEF"/>
    <property type="match status" value="1"/>
</dbReference>
<feature type="domain" description="GGDEF" evidence="4">
    <location>
        <begin position="290"/>
        <end position="420"/>
    </location>
</feature>
<dbReference type="Pfam" id="PF00990">
    <property type="entry name" value="GGDEF"/>
    <property type="match status" value="1"/>
</dbReference>
<dbReference type="CDD" id="cd19920">
    <property type="entry name" value="REC_PA4781-like"/>
    <property type="match status" value="1"/>
</dbReference>
<dbReference type="Gene3D" id="3.30.70.270">
    <property type="match status" value="1"/>
</dbReference>
<evidence type="ECO:0000259" key="3">
    <source>
        <dbReference type="PROSITE" id="PS50112"/>
    </source>
</evidence>
<organism evidence="5 6">
    <name type="scientific">Spirulina subsalsa FACHB-351</name>
    <dbReference type="NCBI Taxonomy" id="234711"/>
    <lineage>
        <taxon>Bacteria</taxon>
        <taxon>Bacillati</taxon>
        <taxon>Cyanobacteriota</taxon>
        <taxon>Cyanophyceae</taxon>
        <taxon>Spirulinales</taxon>
        <taxon>Spirulinaceae</taxon>
        <taxon>Spirulina</taxon>
    </lineage>
</organism>
<comment type="caution">
    <text evidence="5">The sequence shown here is derived from an EMBL/GenBank/DDBJ whole genome shotgun (WGS) entry which is preliminary data.</text>
</comment>
<protein>
    <submittedName>
        <fullName evidence="5">Diguanylate cyclase</fullName>
        <ecNumber evidence="5">2.7.7.65</ecNumber>
    </submittedName>
</protein>
<evidence type="ECO:0000256" key="1">
    <source>
        <dbReference type="PROSITE-ProRule" id="PRU00169"/>
    </source>
</evidence>
<dbReference type="SUPFAM" id="SSF52172">
    <property type="entry name" value="CheY-like"/>
    <property type="match status" value="1"/>
</dbReference>
<feature type="modified residue" description="4-aspartylphosphate" evidence="1">
    <location>
        <position position="60"/>
    </location>
</feature>
<feature type="domain" description="PAS" evidence="3">
    <location>
        <begin position="139"/>
        <end position="183"/>
    </location>
</feature>
<dbReference type="PANTHER" id="PTHR45138">
    <property type="entry name" value="REGULATORY COMPONENTS OF SENSORY TRANSDUCTION SYSTEM"/>
    <property type="match status" value="1"/>
</dbReference>
<feature type="domain" description="Response regulatory" evidence="2">
    <location>
        <begin position="11"/>
        <end position="127"/>
    </location>
</feature>
<dbReference type="Gene3D" id="3.40.50.2300">
    <property type="match status" value="1"/>
</dbReference>
<dbReference type="CDD" id="cd00130">
    <property type="entry name" value="PAS"/>
    <property type="match status" value="1"/>
</dbReference>
<dbReference type="NCBIfam" id="TIGR00254">
    <property type="entry name" value="GGDEF"/>
    <property type="match status" value="1"/>
</dbReference>
<dbReference type="InterPro" id="IPR043128">
    <property type="entry name" value="Rev_trsase/Diguanyl_cyclase"/>
</dbReference>
<dbReference type="EC" id="2.7.7.65" evidence="5"/>
<keyword evidence="1" id="KW-0597">Phosphoprotein</keyword>
<sequence>MNPSYHPQDTLILIVDDIPDNIKVLVGLLDNVGYKTTFARSGKEALERLKLINPNLILLDLMMPEMSGLEVCEKIKANQKIKDIPIIFLTASHEHHNLLKAFEIGAADYVTKPFKTGELLARVQTHLLLQTQSLAIKYSEEKLRIIVEHLYDGILIIDQAGIVKFANPAAAKMFNRSLNQLVDHEIGIPIFGTAINEMQILRAKHEIGVAEVAISSVSWEGKEAHLISLRDVSERQEIQAELRKSLQRQLQLNESLKLLSTLDDLTNLANRRSILNTLKNEFSRSQRYSRTLSIAVIDLDHVKRINDDYGHEMGDQVIYNTGQSIQKSLRECDAVGRMGGDEFLVVLPETSLQNAVLIAQRIQEEIKSLSIMPDDSSLVLSASIGMAEYHENDSNYSHLLKRADQAMYQAKDQGRALIVC</sequence>
<dbReference type="SMART" id="SM00091">
    <property type="entry name" value="PAS"/>
    <property type="match status" value="1"/>
</dbReference>
<dbReference type="SUPFAM" id="SSF55073">
    <property type="entry name" value="Nucleotide cyclase"/>
    <property type="match status" value="1"/>
</dbReference>
<dbReference type="InterPro" id="IPR011006">
    <property type="entry name" value="CheY-like_superfamily"/>
</dbReference>
<dbReference type="Proteomes" id="UP001526426">
    <property type="component" value="Unassembled WGS sequence"/>
</dbReference>
<dbReference type="SMART" id="SM00448">
    <property type="entry name" value="REC"/>
    <property type="match status" value="1"/>
</dbReference>
<keyword evidence="5" id="KW-0548">Nucleotidyltransferase</keyword>
<keyword evidence="5" id="KW-0808">Transferase</keyword>
<dbReference type="Pfam" id="PF13188">
    <property type="entry name" value="PAS_8"/>
    <property type="match status" value="1"/>
</dbReference>
<dbReference type="CDD" id="cd01949">
    <property type="entry name" value="GGDEF"/>
    <property type="match status" value="1"/>
</dbReference>
<dbReference type="Pfam" id="PF00072">
    <property type="entry name" value="Response_reg"/>
    <property type="match status" value="1"/>
</dbReference>
<proteinExistence type="predicted"/>
<dbReference type="PROSITE" id="PS50887">
    <property type="entry name" value="GGDEF"/>
    <property type="match status" value="1"/>
</dbReference>
<dbReference type="InterPro" id="IPR000014">
    <property type="entry name" value="PAS"/>
</dbReference>
<dbReference type="GO" id="GO:0052621">
    <property type="term" value="F:diguanylate cyclase activity"/>
    <property type="evidence" value="ECO:0007669"/>
    <property type="project" value="UniProtKB-EC"/>
</dbReference>
<dbReference type="InterPro" id="IPR001789">
    <property type="entry name" value="Sig_transdc_resp-reg_receiver"/>
</dbReference>
<evidence type="ECO:0000313" key="5">
    <source>
        <dbReference type="EMBL" id="MCW6037420.1"/>
    </source>
</evidence>
<dbReference type="SUPFAM" id="SSF55785">
    <property type="entry name" value="PYP-like sensor domain (PAS domain)"/>
    <property type="match status" value="1"/>
</dbReference>
<dbReference type="Gene3D" id="3.30.450.20">
    <property type="entry name" value="PAS domain"/>
    <property type="match status" value="1"/>
</dbReference>
<dbReference type="PROSITE" id="PS50112">
    <property type="entry name" value="PAS"/>
    <property type="match status" value="1"/>
</dbReference>
<dbReference type="RefSeq" id="WP_265265273.1">
    <property type="nucleotide sequence ID" value="NZ_JAIHOM010000070.1"/>
</dbReference>
<evidence type="ECO:0000259" key="4">
    <source>
        <dbReference type="PROSITE" id="PS50887"/>
    </source>
</evidence>
<dbReference type="InterPro" id="IPR050469">
    <property type="entry name" value="Diguanylate_Cyclase"/>
</dbReference>
<dbReference type="InterPro" id="IPR000160">
    <property type="entry name" value="GGDEF_dom"/>
</dbReference>
<dbReference type="InterPro" id="IPR029787">
    <property type="entry name" value="Nucleotide_cyclase"/>
</dbReference>
<dbReference type="PROSITE" id="PS50110">
    <property type="entry name" value="RESPONSE_REGULATORY"/>
    <property type="match status" value="1"/>
</dbReference>
<name>A0ABT3L8X8_9CYAN</name>
<evidence type="ECO:0000313" key="6">
    <source>
        <dbReference type="Proteomes" id="UP001526426"/>
    </source>
</evidence>